<protein>
    <submittedName>
        <fullName evidence="2">ATP-binding protein</fullName>
    </submittedName>
</protein>
<organism evidence="2 3">
    <name type="scientific">Alicyclobacillus fastidiosus</name>
    <dbReference type="NCBI Taxonomy" id="392011"/>
    <lineage>
        <taxon>Bacteria</taxon>
        <taxon>Bacillati</taxon>
        <taxon>Bacillota</taxon>
        <taxon>Bacilli</taxon>
        <taxon>Bacillales</taxon>
        <taxon>Alicyclobacillaceae</taxon>
        <taxon>Alicyclobacillus</taxon>
    </lineage>
</organism>
<dbReference type="Proteomes" id="UP001579974">
    <property type="component" value="Unassembled WGS sequence"/>
</dbReference>
<dbReference type="Pfam" id="PF01695">
    <property type="entry name" value="IstB_IS21"/>
    <property type="match status" value="1"/>
</dbReference>
<dbReference type="Gene3D" id="3.40.50.300">
    <property type="entry name" value="P-loop containing nucleotide triphosphate hydrolases"/>
    <property type="match status" value="1"/>
</dbReference>
<keyword evidence="2" id="KW-0547">Nucleotide-binding</keyword>
<keyword evidence="2" id="KW-0067">ATP-binding</keyword>
<name>A0ABV5AFS7_9BACL</name>
<dbReference type="EMBL" id="JBDXSU010000008">
    <property type="protein sequence ID" value="MFB5191051.1"/>
    <property type="molecule type" value="Genomic_DNA"/>
</dbReference>
<sequence length="82" mass="9518">THLAVALGLEAIRQRHSVYFTTANDLVESLEEAHEKGTIRRKLRQYTKPALLIVDEIGYRKMNCVFRSKWPPIPENSGHLFR</sequence>
<comment type="caution">
    <text evidence="2">The sequence shown here is derived from an EMBL/GenBank/DDBJ whole genome shotgun (WGS) entry which is preliminary data.</text>
</comment>
<dbReference type="GO" id="GO:0005524">
    <property type="term" value="F:ATP binding"/>
    <property type="evidence" value="ECO:0007669"/>
    <property type="project" value="UniProtKB-KW"/>
</dbReference>
<gene>
    <name evidence="2" type="ORF">KKP3000_004548</name>
</gene>
<dbReference type="InterPro" id="IPR002611">
    <property type="entry name" value="IstB_ATP-bd"/>
</dbReference>
<proteinExistence type="predicted"/>
<evidence type="ECO:0000259" key="1">
    <source>
        <dbReference type="Pfam" id="PF01695"/>
    </source>
</evidence>
<evidence type="ECO:0000313" key="2">
    <source>
        <dbReference type="EMBL" id="MFB5191051.1"/>
    </source>
</evidence>
<feature type="domain" description="IstB-like ATP-binding" evidence="1">
    <location>
        <begin position="1"/>
        <end position="63"/>
    </location>
</feature>
<accession>A0ABV5AFS7</accession>
<dbReference type="SUPFAM" id="SSF52540">
    <property type="entry name" value="P-loop containing nucleoside triphosphate hydrolases"/>
    <property type="match status" value="1"/>
</dbReference>
<feature type="non-terminal residue" evidence="2">
    <location>
        <position position="1"/>
    </location>
</feature>
<keyword evidence="3" id="KW-1185">Reference proteome</keyword>
<evidence type="ECO:0000313" key="3">
    <source>
        <dbReference type="Proteomes" id="UP001579974"/>
    </source>
</evidence>
<reference evidence="2 3" key="1">
    <citation type="journal article" date="2024" name="Int. J. Mol. Sci.">
        <title>Exploration of Alicyclobacillus spp. Genome in Search of Antibiotic Resistance.</title>
        <authorList>
            <person name="Bucka-Kolendo J."/>
            <person name="Kiousi D.E."/>
            <person name="Dekowska A."/>
            <person name="Mikolajczuk-Szczyrba A."/>
            <person name="Karadedos D.M."/>
            <person name="Michael P."/>
            <person name="Galanis A."/>
            <person name="Sokolowska B."/>
        </authorList>
    </citation>
    <scope>NUCLEOTIDE SEQUENCE [LARGE SCALE GENOMIC DNA]</scope>
    <source>
        <strain evidence="2 3">KKP 3000</strain>
    </source>
</reference>
<dbReference type="InterPro" id="IPR027417">
    <property type="entry name" value="P-loop_NTPase"/>
</dbReference>
<dbReference type="RefSeq" id="WP_375330573.1">
    <property type="nucleotide sequence ID" value="NZ_JBDXSU010000008.1"/>
</dbReference>